<protein>
    <recommendedName>
        <fullName evidence="2">F-box protein</fullName>
    </recommendedName>
</protein>
<dbReference type="PANTHER" id="PTHR12874">
    <property type="entry name" value="F-BOX ONLY PROTEIN 48-RELATED"/>
    <property type="match status" value="1"/>
</dbReference>
<keyword evidence="7" id="KW-1185">Reference proteome</keyword>
<feature type="chain" id="PRO_5043437827" description="F-box protein" evidence="4">
    <location>
        <begin position="21"/>
        <end position="350"/>
    </location>
</feature>
<dbReference type="Pfam" id="PF19270">
    <property type="entry name" value="FBO_C"/>
    <property type="match status" value="1"/>
</dbReference>
<dbReference type="CDD" id="cd22151">
    <property type="entry name" value="F-box_AtGID2-like"/>
    <property type="match status" value="1"/>
</dbReference>
<dbReference type="GO" id="GO:0031146">
    <property type="term" value="P:SCF-dependent proteasomal ubiquitin-dependent protein catabolic process"/>
    <property type="evidence" value="ECO:0007669"/>
    <property type="project" value="UniProtKB-UniRule"/>
</dbReference>
<feature type="domain" description="F-box" evidence="5">
    <location>
        <begin position="120"/>
        <end position="166"/>
    </location>
</feature>
<comment type="subcellular location">
    <subcellularLocation>
        <location evidence="2">Nucleus</location>
    </subcellularLocation>
</comment>
<name>A0AAV0I7F1_9ROSI</name>
<dbReference type="AlphaFoldDB" id="A0AAV0I7F1"/>
<evidence type="ECO:0000256" key="4">
    <source>
        <dbReference type="SAM" id="SignalP"/>
    </source>
</evidence>
<dbReference type="InterPro" id="IPR036047">
    <property type="entry name" value="F-box-like_dom_sf"/>
</dbReference>
<dbReference type="SUPFAM" id="SSF81383">
    <property type="entry name" value="F-box domain"/>
    <property type="match status" value="1"/>
</dbReference>
<proteinExistence type="predicted"/>
<comment type="function">
    <text evidence="2">Acts as a component of a SCF E3 ubiquitin ligase complexes.</text>
</comment>
<dbReference type="InterPro" id="IPR001810">
    <property type="entry name" value="F-box_dom"/>
</dbReference>
<keyword evidence="2" id="KW-0539">Nucleus</keyword>
<dbReference type="Pfam" id="PF12937">
    <property type="entry name" value="F-box-like"/>
    <property type="match status" value="1"/>
</dbReference>
<comment type="pathway">
    <text evidence="2">Protein modification; protein ubiquitination.</text>
</comment>
<dbReference type="PANTHER" id="PTHR12874:SF9">
    <property type="entry name" value="F-BOX ONLY PROTEIN 48"/>
    <property type="match status" value="1"/>
</dbReference>
<feature type="non-terminal residue" evidence="6">
    <location>
        <position position="1"/>
    </location>
</feature>
<dbReference type="PROSITE" id="PS50181">
    <property type="entry name" value="FBOX"/>
    <property type="match status" value="1"/>
</dbReference>
<dbReference type="GO" id="GO:0005737">
    <property type="term" value="C:cytoplasm"/>
    <property type="evidence" value="ECO:0007669"/>
    <property type="project" value="TreeGrafter"/>
</dbReference>
<dbReference type="SMART" id="SM00256">
    <property type="entry name" value="FBOX"/>
    <property type="match status" value="1"/>
</dbReference>
<evidence type="ECO:0000256" key="2">
    <source>
        <dbReference type="RuleBase" id="RU369085"/>
    </source>
</evidence>
<dbReference type="FunFam" id="1.20.1280.50:FF:000045">
    <property type="entry name" value="F-box protein 7"/>
    <property type="match status" value="1"/>
</dbReference>
<keyword evidence="4" id="KW-0732">Signal</keyword>
<evidence type="ECO:0000256" key="3">
    <source>
        <dbReference type="SAM" id="MobiDB-lite"/>
    </source>
</evidence>
<gene>
    <name evidence="6" type="ORF">LITE_LOCUS7809</name>
</gene>
<comment type="subunit">
    <text evidence="2">Component of the SCF-type E3 ligase complex.</text>
</comment>
<feature type="signal peptide" evidence="4">
    <location>
        <begin position="1"/>
        <end position="20"/>
    </location>
</feature>
<accession>A0AAV0I7F1</accession>
<organism evidence="6 7">
    <name type="scientific">Linum tenue</name>
    <dbReference type="NCBI Taxonomy" id="586396"/>
    <lineage>
        <taxon>Eukaryota</taxon>
        <taxon>Viridiplantae</taxon>
        <taxon>Streptophyta</taxon>
        <taxon>Embryophyta</taxon>
        <taxon>Tracheophyta</taxon>
        <taxon>Spermatophyta</taxon>
        <taxon>Magnoliopsida</taxon>
        <taxon>eudicotyledons</taxon>
        <taxon>Gunneridae</taxon>
        <taxon>Pentapetalae</taxon>
        <taxon>rosids</taxon>
        <taxon>fabids</taxon>
        <taxon>Malpighiales</taxon>
        <taxon>Linaceae</taxon>
        <taxon>Linum</taxon>
    </lineage>
</organism>
<evidence type="ECO:0000256" key="1">
    <source>
        <dbReference type="ARBA" id="ARBA00022786"/>
    </source>
</evidence>
<sequence length="350" mass="40691">FLLPFLLVVSLFCASRFISLAPLFFPPRWKKNKNPPEKRNRARRQSKRTASNLSGRPPEFSVDMASDFVLQVPAELESALQMRTVRYFDTRRPWLDLYGIHVRPVAPFGSTSRRLDADPALIHRSLPDELLFEVFARMNPYDLGRGACVCRKWRYAIRSPVLWRNACLKAWHLFGVVENYKVLQSKYESSWRKMWLLRPRIRTDGLYVSRNTYIRAGVREWSVTNPVHLVCYFRYMRFSSSGRFLYKVEAAFLYPGLRPTLWKIRLRLRGTQQGANNRMDLLSLVTSRVNSEGISGPEEEVLGAVDALEDEITRTSHRRGLAAFVFVPFEEVETCVLNLPVEKMDYYVPG</sequence>
<feature type="region of interest" description="Disordered" evidence="3">
    <location>
        <begin position="32"/>
        <end position="58"/>
    </location>
</feature>
<dbReference type="Gene3D" id="1.20.1280.50">
    <property type="match status" value="1"/>
</dbReference>
<evidence type="ECO:0000313" key="7">
    <source>
        <dbReference type="Proteomes" id="UP001154282"/>
    </source>
</evidence>
<dbReference type="GO" id="GO:0016567">
    <property type="term" value="P:protein ubiquitination"/>
    <property type="evidence" value="ECO:0007669"/>
    <property type="project" value="UniProtKB-UniRule"/>
</dbReference>
<dbReference type="InterPro" id="IPR045464">
    <property type="entry name" value="Hrt3/FBXO9_C"/>
</dbReference>
<dbReference type="GO" id="GO:0005634">
    <property type="term" value="C:nucleus"/>
    <property type="evidence" value="ECO:0007669"/>
    <property type="project" value="UniProtKB-SubCell"/>
</dbReference>
<reference evidence="6" key="1">
    <citation type="submission" date="2022-08" db="EMBL/GenBank/DDBJ databases">
        <authorList>
            <person name="Gutierrez-Valencia J."/>
        </authorList>
    </citation>
    <scope>NUCLEOTIDE SEQUENCE</scope>
</reference>
<dbReference type="Proteomes" id="UP001154282">
    <property type="component" value="Unassembled WGS sequence"/>
</dbReference>
<comment type="caution">
    <text evidence="6">The sequence shown here is derived from an EMBL/GenBank/DDBJ whole genome shotgun (WGS) entry which is preliminary data.</text>
</comment>
<keyword evidence="1 2" id="KW-0833">Ubl conjugation pathway</keyword>
<evidence type="ECO:0000259" key="5">
    <source>
        <dbReference type="PROSITE" id="PS50181"/>
    </source>
</evidence>
<evidence type="ECO:0000313" key="6">
    <source>
        <dbReference type="EMBL" id="CAI0393109.1"/>
    </source>
</evidence>
<dbReference type="EMBL" id="CAMGYJ010000003">
    <property type="protein sequence ID" value="CAI0393109.1"/>
    <property type="molecule type" value="Genomic_DNA"/>
</dbReference>
<dbReference type="GO" id="GO:0019005">
    <property type="term" value="C:SCF ubiquitin ligase complex"/>
    <property type="evidence" value="ECO:0007669"/>
    <property type="project" value="UniProtKB-UniRule"/>
</dbReference>